<keyword evidence="1" id="KW-0812">Transmembrane</keyword>
<feature type="transmembrane region" description="Helical" evidence="1">
    <location>
        <begin position="179"/>
        <end position="199"/>
    </location>
</feature>
<evidence type="ECO:0000313" key="3">
    <source>
        <dbReference type="Proteomes" id="UP000273982"/>
    </source>
</evidence>
<accession>A0A3G8M5W4</accession>
<reference evidence="2 3" key="1">
    <citation type="submission" date="2018-11" db="EMBL/GenBank/DDBJ databases">
        <title>Genome squencing of methanotrophic bacteria isolated from alkaline groundwater in Korea.</title>
        <authorList>
            <person name="Nguyen L.N."/>
        </authorList>
    </citation>
    <scope>NUCLEOTIDE SEQUENCE [LARGE SCALE GENOMIC DNA]</scope>
    <source>
        <strain evidence="2 3">GW6</strain>
    </source>
</reference>
<dbReference type="EMBL" id="CP034086">
    <property type="protein sequence ID" value="AZG76974.1"/>
    <property type="molecule type" value="Genomic_DNA"/>
</dbReference>
<feature type="transmembrane region" description="Helical" evidence="1">
    <location>
        <begin position="145"/>
        <end position="167"/>
    </location>
</feature>
<dbReference type="Pfam" id="PF04896">
    <property type="entry name" value="AmoC"/>
    <property type="match status" value="1"/>
</dbReference>
<dbReference type="RefSeq" id="WP_124738705.1">
    <property type="nucleotide sequence ID" value="NZ_CP034086.1"/>
</dbReference>
<keyword evidence="1" id="KW-1133">Transmembrane helix</keyword>
<sequence length="257" mass="29227">MSMTKAEARSAARSAERIIDTRPVLIGVPVLMLFVAILRLYEQLFAWRFGLDSFSPEFQLYWMGLLQFAIMASSFAAIGLVGFLWRTRDRDLAKLGAAAEMRRLVYLVQWLLVFSLALFWGLSFFSEQTAVWHMTAVRDTDFTPSNIITFYIAYPLFAIIGLGAFFYAKTRLPTFAKGYSLAFVVLVVGVFMTIPNVGFNEWGHTFWAMDEGFAGPLHWGFVFFGWMSLATFGVVLLILGRLRELLGADALEQLYRR</sequence>
<dbReference type="CDD" id="cd19412">
    <property type="entry name" value="pMMO-AMO_C"/>
    <property type="match status" value="1"/>
</dbReference>
<feature type="transmembrane region" description="Helical" evidence="1">
    <location>
        <begin position="21"/>
        <end position="41"/>
    </location>
</feature>
<proteinExistence type="predicted"/>
<dbReference type="AlphaFoldDB" id="A0A3G8M5W4"/>
<name>A0A3G8M5W4_9HYPH</name>
<evidence type="ECO:0000256" key="1">
    <source>
        <dbReference type="SAM" id="Phobius"/>
    </source>
</evidence>
<dbReference type="KEGG" id="mros:EHO51_09665"/>
<protein>
    <submittedName>
        <fullName evidence="2">Methane monooxygenase/ammonia monooxygenase subunit C</fullName>
    </submittedName>
</protein>
<feature type="transmembrane region" description="Helical" evidence="1">
    <location>
        <begin position="61"/>
        <end position="84"/>
    </location>
</feature>
<organism evidence="2 3">
    <name type="scientific">Methylocystis rosea</name>
    <dbReference type="NCBI Taxonomy" id="173366"/>
    <lineage>
        <taxon>Bacteria</taxon>
        <taxon>Pseudomonadati</taxon>
        <taxon>Pseudomonadota</taxon>
        <taxon>Alphaproteobacteria</taxon>
        <taxon>Hyphomicrobiales</taxon>
        <taxon>Methylocystaceae</taxon>
        <taxon>Methylocystis</taxon>
    </lineage>
</organism>
<keyword evidence="2" id="KW-0503">Monooxygenase</keyword>
<dbReference type="GO" id="GO:0004497">
    <property type="term" value="F:monooxygenase activity"/>
    <property type="evidence" value="ECO:0007669"/>
    <property type="project" value="UniProtKB-KW"/>
</dbReference>
<dbReference type="Proteomes" id="UP000273982">
    <property type="component" value="Chromosome"/>
</dbReference>
<evidence type="ECO:0000313" key="2">
    <source>
        <dbReference type="EMBL" id="AZG76974.1"/>
    </source>
</evidence>
<keyword evidence="1" id="KW-0472">Membrane</keyword>
<dbReference type="InterPro" id="IPR006980">
    <property type="entry name" value="NH3_CH4_mOase_C"/>
</dbReference>
<feature type="transmembrane region" description="Helical" evidence="1">
    <location>
        <begin position="104"/>
        <end position="125"/>
    </location>
</feature>
<feature type="transmembrane region" description="Helical" evidence="1">
    <location>
        <begin position="219"/>
        <end position="239"/>
    </location>
</feature>
<dbReference type="Gene3D" id="1.20.1050.50">
    <property type="entry name" value="Particulate methane monooxygenase subunit c2. Chain: C"/>
    <property type="match status" value="1"/>
</dbReference>
<keyword evidence="2" id="KW-0560">Oxidoreductase</keyword>
<dbReference type="InterPro" id="IPR023349">
    <property type="entry name" value="NH3_CH4_mOase_C_sf"/>
</dbReference>
<gene>
    <name evidence="2" type="ORF">EHO51_09665</name>
</gene>